<protein>
    <submittedName>
        <fullName evidence="2">Uncharacterized protein</fullName>
    </submittedName>
</protein>
<evidence type="ECO:0000313" key="3">
    <source>
        <dbReference type="Proteomes" id="UP000470213"/>
    </source>
</evidence>
<evidence type="ECO:0000256" key="1">
    <source>
        <dbReference type="SAM" id="MobiDB-lite"/>
    </source>
</evidence>
<reference evidence="2 3" key="1">
    <citation type="submission" date="2020-01" db="EMBL/GenBank/DDBJ databases">
        <authorList>
            <person name="Chen J."/>
            <person name="Zhu S."/>
            <person name="Yang J."/>
        </authorList>
    </citation>
    <scope>NUCLEOTIDE SEQUENCE [LARGE SCALE GENOMIC DNA]</scope>
    <source>
        <strain evidence="2 3">345S023</strain>
    </source>
</reference>
<dbReference type="AlphaFoldDB" id="A0A7X5RM61"/>
<name>A0A7X5RM61_9ALTE</name>
<dbReference type="Proteomes" id="UP000470213">
    <property type="component" value="Unassembled WGS sequence"/>
</dbReference>
<proteinExistence type="predicted"/>
<accession>A0A7X5RM61</accession>
<organism evidence="2 3">
    <name type="scientific">Alteromonas profundi</name>
    <dbReference type="NCBI Taxonomy" id="2696062"/>
    <lineage>
        <taxon>Bacteria</taxon>
        <taxon>Pseudomonadati</taxon>
        <taxon>Pseudomonadota</taxon>
        <taxon>Gammaproteobacteria</taxon>
        <taxon>Alteromonadales</taxon>
        <taxon>Alteromonadaceae</taxon>
        <taxon>Alteromonas/Salinimonas group</taxon>
        <taxon>Alteromonas</taxon>
    </lineage>
</organism>
<dbReference type="EMBL" id="JAAAWN010000022">
    <property type="protein sequence ID" value="NDV92416.1"/>
    <property type="molecule type" value="Genomic_DNA"/>
</dbReference>
<gene>
    <name evidence="2" type="ORF">GTH32_14655</name>
</gene>
<dbReference type="RefSeq" id="WP_163087086.1">
    <property type="nucleotide sequence ID" value="NZ_JAAAWN010000022.1"/>
</dbReference>
<comment type="caution">
    <text evidence="2">The sequence shown here is derived from an EMBL/GenBank/DDBJ whole genome shotgun (WGS) entry which is preliminary data.</text>
</comment>
<evidence type="ECO:0000313" key="2">
    <source>
        <dbReference type="EMBL" id="NDV92416.1"/>
    </source>
</evidence>
<feature type="region of interest" description="Disordered" evidence="1">
    <location>
        <begin position="40"/>
        <end position="65"/>
    </location>
</feature>
<keyword evidence="3" id="KW-1185">Reference proteome</keyword>
<sequence length="65" mass="7131">MNIEQNLVGKELNEEEYTKVYAGSGSWTPLENELFYIQPETPKLPSGPGLASSHQQPLHTGIFGG</sequence>